<dbReference type="AlphaFoldDB" id="A0AB74PYX5"/>
<dbReference type="EMBL" id="LR133917">
    <property type="protein sequence ID" value="VDY47028.1"/>
    <property type="molecule type" value="Genomic_DNA"/>
</dbReference>
<dbReference type="Proteomes" id="UP000280323">
    <property type="component" value="Chromosome"/>
</dbReference>
<dbReference type="RefSeq" id="WP_000426894.1">
    <property type="nucleotide sequence ID" value="NZ_AP018922.1"/>
</dbReference>
<evidence type="ECO:0000313" key="1">
    <source>
        <dbReference type="EMBL" id="VDY47028.1"/>
    </source>
</evidence>
<name>A0AB74PYX5_STAAU</name>
<gene>
    <name evidence="1" type="ORF">NCTC8317_00034</name>
</gene>
<reference evidence="1" key="1">
    <citation type="submission" date="2018-12" db="EMBL/GenBank/DDBJ databases">
        <authorList>
            <consortium name="Pathogen Informatics"/>
        </authorList>
    </citation>
    <scope>NUCLEOTIDE SEQUENCE</scope>
    <source>
        <strain evidence="1">NCTC8317</strain>
    </source>
</reference>
<sequence>MENEVIEVIEKYRTDVEIESNKLTIKLKFNPISKKDKELIDVLNYVINQKYILEFGGNDYQCYKFQSYYKGNDRFERFYNKYFNNTIELHAVALLKTNVDINTNSVDIKKANQINIYAETINSINAKKFIYEEELNDISNVDLMIAVNNIQNTLNNQMAPTHEDLSVLKRFAKSSSSIASFASDIITILGVFLK</sequence>
<proteinExistence type="predicted"/>
<accession>A0AB74PYX5</accession>
<evidence type="ECO:0008006" key="2">
    <source>
        <dbReference type="Google" id="ProtNLM"/>
    </source>
</evidence>
<protein>
    <recommendedName>
        <fullName evidence="2">Phage protein</fullName>
    </recommendedName>
</protein>
<organism evidence="1">
    <name type="scientific">Staphylococcus aureus</name>
    <dbReference type="NCBI Taxonomy" id="1280"/>
    <lineage>
        <taxon>Bacteria</taxon>
        <taxon>Bacillati</taxon>
        <taxon>Bacillota</taxon>
        <taxon>Bacilli</taxon>
        <taxon>Bacillales</taxon>
        <taxon>Staphylococcaceae</taxon>
        <taxon>Staphylococcus</taxon>
    </lineage>
</organism>